<feature type="transmembrane region" description="Helical" evidence="8">
    <location>
        <begin position="297"/>
        <end position="316"/>
    </location>
</feature>
<dbReference type="PANTHER" id="PTHR41523:SF8">
    <property type="entry name" value="ETHYLENE RESPONSE SENSOR PROTEIN"/>
    <property type="match status" value="1"/>
</dbReference>
<evidence type="ECO:0000256" key="1">
    <source>
        <dbReference type="ARBA" id="ARBA00000085"/>
    </source>
</evidence>
<dbReference type="InterPro" id="IPR011495">
    <property type="entry name" value="Sig_transdc_His_kin_sub2_dim/P"/>
</dbReference>
<feature type="transmembrane region" description="Helical" evidence="8">
    <location>
        <begin position="353"/>
        <end position="373"/>
    </location>
</feature>
<evidence type="ECO:0000313" key="12">
    <source>
        <dbReference type="EMBL" id="SFV56179.1"/>
    </source>
</evidence>
<gene>
    <name evidence="12" type="ORF">MNB_SM-7-361</name>
</gene>
<accession>A0A1W1BRK9</accession>
<dbReference type="Gene3D" id="3.30.565.10">
    <property type="entry name" value="Histidine kinase-like ATPase, C-terminal domain"/>
    <property type="match status" value="1"/>
</dbReference>
<dbReference type="InterPro" id="IPR011622">
    <property type="entry name" value="7TMR_DISM_rcpt_extracell_dom2"/>
</dbReference>
<dbReference type="GO" id="GO:0005524">
    <property type="term" value="F:ATP binding"/>
    <property type="evidence" value="ECO:0007669"/>
    <property type="project" value="UniProtKB-KW"/>
</dbReference>
<dbReference type="Gene3D" id="2.60.40.2380">
    <property type="match status" value="1"/>
</dbReference>
<feature type="transmembrane region" description="Helical" evidence="8">
    <location>
        <begin position="203"/>
        <end position="220"/>
    </location>
</feature>
<evidence type="ECO:0000256" key="6">
    <source>
        <dbReference type="ARBA" id="ARBA00022777"/>
    </source>
</evidence>
<proteinExistence type="predicted"/>
<reference evidence="12" key="1">
    <citation type="submission" date="2016-10" db="EMBL/GenBank/DDBJ databases">
        <authorList>
            <person name="de Groot N.N."/>
        </authorList>
    </citation>
    <scope>NUCLEOTIDE SEQUENCE</scope>
</reference>
<dbReference type="EC" id="2.7.13.3" evidence="2"/>
<keyword evidence="4" id="KW-0808">Transferase</keyword>
<dbReference type="Pfam" id="PF07695">
    <property type="entry name" value="7TMR-DISM_7TM"/>
    <property type="match status" value="1"/>
</dbReference>
<keyword evidence="7" id="KW-0067">ATP-binding</keyword>
<evidence type="ECO:0000256" key="2">
    <source>
        <dbReference type="ARBA" id="ARBA00012438"/>
    </source>
</evidence>
<dbReference type="Pfam" id="PF07696">
    <property type="entry name" value="7TMR-DISMED2"/>
    <property type="match status" value="1"/>
</dbReference>
<dbReference type="SUPFAM" id="SSF55874">
    <property type="entry name" value="ATPase domain of HSP90 chaperone/DNA topoisomerase II/histidine kinase"/>
    <property type="match status" value="1"/>
</dbReference>
<evidence type="ECO:0000256" key="4">
    <source>
        <dbReference type="ARBA" id="ARBA00022679"/>
    </source>
</evidence>
<feature type="transmembrane region" description="Helical" evidence="8">
    <location>
        <begin position="323"/>
        <end position="347"/>
    </location>
</feature>
<dbReference type="PANTHER" id="PTHR41523">
    <property type="entry name" value="TWO-COMPONENT SYSTEM SENSOR PROTEIN"/>
    <property type="match status" value="1"/>
</dbReference>
<keyword evidence="8" id="KW-0812">Transmembrane</keyword>
<organism evidence="12">
    <name type="scientific">hydrothermal vent metagenome</name>
    <dbReference type="NCBI Taxonomy" id="652676"/>
    <lineage>
        <taxon>unclassified sequences</taxon>
        <taxon>metagenomes</taxon>
        <taxon>ecological metagenomes</taxon>
    </lineage>
</organism>
<dbReference type="GO" id="GO:0004673">
    <property type="term" value="F:protein histidine kinase activity"/>
    <property type="evidence" value="ECO:0007669"/>
    <property type="project" value="UniProtKB-EC"/>
</dbReference>
<sequence>MLYQKIIFFISCLLVSSILDAKPIDFFKDSDTLLEDAQIYIDKEKLDFAQIKESAIFQKSEKKDIHLGFAKDVVLWIKLPFYNTHDKSVSKILEVQNPLLESVFLYQDGSPVIKKGTKYIKNQKKSLNTTFRLVLLPHESKTHYLKISNFTTALRLGLGLYDEKRFLAYEYHKEMVVYIFFTVLFMVFVYNLLLYLYTHEKVYLLYCFYLFALIFQQSTYLGLTQIHMPQWFVDIDDRSVLFKVNLMYFFAALFSKTFLQTKSYPFLDRIYNLFIFLSVFEVPIFGTSYFYYPEVGIVTALVFIFFNLYAGIYVYIQGYKQARFFILGWIFAVGGFMLMILDGLGIISVIQDVSTLVMVLIALESVIISFAFVDRYVVLKAQKQEADALLIKEYAKRNTIIERRIKEQTASLNKALQTKEILFKELHHRVKNNLQLILSLIRIQADGLDGKSKEKFRSLEGRISAIAKAHQRLYMKDDLQNVDMHSYILEIYNDLASLCEKRIELDMGIESVYMPLREASYIGLIVNELLTNSFKYVQEDIIKLEIKMYNKNREYRLIIKDNASHIKLDNPKKDTLGITLVKMLVQNQLEGDLKIEIDDGLKYIMEFAL</sequence>
<evidence type="ECO:0000256" key="7">
    <source>
        <dbReference type="ARBA" id="ARBA00022840"/>
    </source>
</evidence>
<keyword evidence="8" id="KW-0472">Membrane</keyword>
<comment type="catalytic activity">
    <reaction evidence="1">
        <text>ATP + protein L-histidine = ADP + protein N-phospho-L-histidine.</text>
        <dbReference type="EC" id="2.7.13.3"/>
    </reaction>
</comment>
<dbReference type="Pfam" id="PF07568">
    <property type="entry name" value="HisKA_2"/>
    <property type="match status" value="1"/>
</dbReference>
<evidence type="ECO:0000259" key="9">
    <source>
        <dbReference type="Pfam" id="PF07568"/>
    </source>
</evidence>
<dbReference type="Gene3D" id="3.30.450.20">
    <property type="entry name" value="PAS domain"/>
    <property type="match status" value="1"/>
</dbReference>
<keyword evidence="3" id="KW-0597">Phosphoprotein</keyword>
<keyword evidence="5" id="KW-0547">Nucleotide-binding</keyword>
<keyword evidence="6 12" id="KW-0418">Kinase</keyword>
<evidence type="ECO:0000256" key="5">
    <source>
        <dbReference type="ARBA" id="ARBA00022741"/>
    </source>
</evidence>
<dbReference type="InterPro" id="IPR011623">
    <property type="entry name" value="7TMR_DISM_rcpt_extracell_dom1"/>
</dbReference>
<evidence type="ECO:0000256" key="3">
    <source>
        <dbReference type="ARBA" id="ARBA00022553"/>
    </source>
</evidence>
<feature type="domain" description="7TM-DISM receptor extracellular" evidence="10">
    <location>
        <begin position="174"/>
        <end position="375"/>
    </location>
</feature>
<feature type="transmembrane region" description="Helical" evidence="8">
    <location>
        <begin position="271"/>
        <end position="291"/>
    </location>
</feature>
<name>A0A1W1BRK9_9ZZZZ</name>
<dbReference type="AlphaFoldDB" id="A0A1W1BRK9"/>
<evidence type="ECO:0000256" key="8">
    <source>
        <dbReference type="SAM" id="Phobius"/>
    </source>
</evidence>
<keyword evidence="8" id="KW-1133">Transmembrane helix</keyword>
<dbReference type="EMBL" id="FPHB01000038">
    <property type="protein sequence ID" value="SFV56179.1"/>
    <property type="molecule type" value="Genomic_DNA"/>
</dbReference>
<feature type="transmembrane region" description="Helical" evidence="8">
    <location>
        <begin position="175"/>
        <end position="196"/>
    </location>
</feature>
<feature type="domain" description="Signal transduction histidine kinase subgroup 2 dimerisation and phosphoacceptor" evidence="9">
    <location>
        <begin position="425"/>
        <end position="497"/>
    </location>
</feature>
<dbReference type="InterPro" id="IPR036890">
    <property type="entry name" value="HATPase_C_sf"/>
</dbReference>
<protein>
    <recommendedName>
        <fullName evidence="2">histidine kinase</fullName>
        <ecNumber evidence="2">2.7.13.3</ecNumber>
    </recommendedName>
</protein>
<feature type="transmembrane region" description="Helical" evidence="8">
    <location>
        <begin position="240"/>
        <end position="259"/>
    </location>
</feature>
<evidence type="ECO:0000259" key="11">
    <source>
        <dbReference type="Pfam" id="PF07696"/>
    </source>
</evidence>
<evidence type="ECO:0000259" key="10">
    <source>
        <dbReference type="Pfam" id="PF07695"/>
    </source>
</evidence>
<feature type="domain" description="7TM-DISM receptor extracellular" evidence="11">
    <location>
        <begin position="38"/>
        <end position="149"/>
    </location>
</feature>